<dbReference type="CDD" id="cd03127">
    <property type="entry name" value="tetraspanin_LEL"/>
    <property type="match status" value="1"/>
</dbReference>
<comment type="subcellular location">
    <subcellularLocation>
        <location evidence="1 6">Membrane</location>
        <topology evidence="1 6">Multi-pass membrane protein</topology>
    </subcellularLocation>
</comment>
<evidence type="ECO:0000256" key="3">
    <source>
        <dbReference type="ARBA" id="ARBA00022692"/>
    </source>
</evidence>
<feature type="transmembrane region" description="Helical" evidence="6">
    <location>
        <begin position="12"/>
        <end position="33"/>
    </location>
</feature>
<dbReference type="InterPro" id="IPR008952">
    <property type="entry name" value="Tetraspanin_EC2_sf"/>
</dbReference>
<feature type="transmembrane region" description="Helical" evidence="6">
    <location>
        <begin position="53"/>
        <end position="79"/>
    </location>
</feature>
<keyword evidence="7" id="KW-1185">Reference proteome</keyword>
<dbReference type="InterPro" id="IPR018499">
    <property type="entry name" value="Tetraspanin/Peripherin"/>
</dbReference>
<dbReference type="GO" id="GO:0005886">
    <property type="term" value="C:plasma membrane"/>
    <property type="evidence" value="ECO:0007669"/>
    <property type="project" value="TreeGrafter"/>
</dbReference>
<dbReference type="Pfam" id="PF00335">
    <property type="entry name" value="Tetraspanin"/>
    <property type="match status" value="1"/>
</dbReference>
<dbReference type="PANTHER" id="PTHR19282">
    <property type="entry name" value="TETRASPANIN"/>
    <property type="match status" value="1"/>
</dbReference>
<feature type="transmembrane region" description="Helical" evidence="6">
    <location>
        <begin position="233"/>
        <end position="261"/>
    </location>
</feature>
<evidence type="ECO:0000313" key="7">
    <source>
        <dbReference type="Proteomes" id="UP000492821"/>
    </source>
</evidence>
<reference evidence="8" key="2">
    <citation type="submission" date="2020-10" db="UniProtKB">
        <authorList>
            <consortium name="WormBaseParasite"/>
        </authorList>
    </citation>
    <scope>IDENTIFICATION</scope>
</reference>
<evidence type="ECO:0000256" key="4">
    <source>
        <dbReference type="ARBA" id="ARBA00022989"/>
    </source>
</evidence>
<evidence type="ECO:0000256" key="2">
    <source>
        <dbReference type="ARBA" id="ARBA00006840"/>
    </source>
</evidence>
<sequence>MGETCFHFFRSTVFILNLFFWLMGLGTLGIGLWLRFDPAIAELMHLQGDEHNLNLICYLLIATGVIMSVIGFLGCFGAWRMSQCMLVMFFIILIVVFCLEMAAAIFAYTHQDSIRQYIDDSMYDVIHYHYGHNNEYAKVFDQIQTQFECCGVKSYRDWLRSSWGRELRSRVEIGIGAGTVGKVPASCCNAEGLQSYPTTCGLAFDKLELYTYEEFMHSKGCSDAIYQSAYNNLELVICFCVGIACIQLFGMFMSMVLCCWVSDRAAKRRKAESSKI</sequence>
<dbReference type="Gene3D" id="1.10.1450.10">
    <property type="entry name" value="Tetraspanin"/>
    <property type="match status" value="1"/>
</dbReference>
<feature type="transmembrane region" description="Helical" evidence="6">
    <location>
        <begin position="86"/>
        <end position="108"/>
    </location>
</feature>
<comment type="similarity">
    <text evidence="2 6">Belongs to the tetraspanin (TM4SF) family.</text>
</comment>
<keyword evidence="3 6" id="KW-0812">Transmembrane</keyword>
<evidence type="ECO:0000256" key="1">
    <source>
        <dbReference type="ARBA" id="ARBA00004141"/>
    </source>
</evidence>
<dbReference type="PIRSF" id="PIRSF002419">
    <property type="entry name" value="Tetraspanin"/>
    <property type="match status" value="1"/>
</dbReference>
<reference evidence="7" key="1">
    <citation type="journal article" date="2013" name="Genetics">
        <title>The draft genome and transcriptome of Panagrellus redivivus are shaped by the harsh demands of a free-living lifestyle.</title>
        <authorList>
            <person name="Srinivasan J."/>
            <person name="Dillman A.R."/>
            <person name="Macchietto M.G."/>
            <person name="Heikkinen L."/>
            <person name="Lakso M."/>
            <person name="Fracchia K.M."/>
            <person name="Antoshechkin I."/>
            <person name="Mortazavi A."/>
            <person name="Wong G."/>
            <person name="Sternberg P.W."/>
        </authorList>
    </citation>
    <scope>NUCLEOTIDE SEQUENCE [LARGE SCALE GENOMIC DNA]</scope>
    <source>
        <strain evidence="7">MT8872</strain>
    </source>
</reference>
<name>A0A7E4W333_PANRE</name>
<dbReference type="AlphaFoldDB" id="A0A7E4W333"/>
<dbReference type="PANTHER" id="PTHR19282:SF551">
    <property type="entry name" value="RE08073P-RELATED"/>
    <property type="match status" value="1"/>
</dbReference>
<evidence type="ECO:0000313" key="8">
    <source>
        <dbReference type="WBParaSite" id="Pan_g6214.t1"/>
    </source>
</evidence>
<dbReference type="WBParaSite" id="Pan_g6214.t1">
    <property type="protein sequence ID" value="Pan_g6214.t1"/>
    <property type="gene ID" value="Pan_g6214"/>
</dbReference>
<keyword evidence="4 6" id="KW-1133">Transmembrane helix</keyword>
<organism evidence="7 8">
    <name type="scientific">Panagrellus redivivus</name>
    <name type="common">Microworm</name>
    <dbReference type="NCBI Taxonomy" id="6233"/>
    <lineage>
        <taxon>Eukaryota</taxon>
        <taxon>Metazoa</taxon>
        <taxon>Ecdysozoa</taxon>
        <taxon>Nematoda</taxon>
        <taxon>Chromadorea</taxon>
        <taxon>Rhabditida</taxon>
        <taxon>Tylenchina</taxon>
        <taxon>Panagrolaimomorpha</taxon>
        <taxon>Panagrolaimoidea</taxon>
        <taxon>Panagrolaimidae</taxon>
        <taxon>Panagrellus</taxon>
    </lineage>
</organism>
<protein>
    <recommendedName>
        <fullName evidence="6">Tetraspanin</fullName>
    </recommendedName>
</protein>
<evidence type="ECO:0000256" key="6">
    <source>
        <dbReference type="RuleBase" id="RU361218"/>
    </source>
</evidence>
<evidence type="ECO:0000256" key="5">
    <source>
        <dbReference type="ARBA" id="ARBA00023136"/>
    </source>
</evidence>
<dbReference type="SUPFAM" id="SSF48652">
    <property type="entry name" value="Tetraspanin"/>
    <property type="match status" value="1"/>
</dbReference>
<dbReference type="InterPro" id="IPR000301">
    <property type="entry name" value="Tetraspanin_animals"/>
</dbReference>
<dbReference type="Proteomes" id="UP000492821">
    <property type="component" value="Unassembled WGS sequence"/>
</dbReference>
<accession>A0A7E4W333</accession>
<proteinExistence type="inferred from homology"/>
<keyword evidence="5 6" id="KW-0472">Membrane</keyword>
<dbReference type="PRINTS" id="PR00259">
    <property type="entry name" value="TMFOUR"/>
</dbReference>